<dbReference type="GeneID" id="37141312"/>
<dbReference type="EMBL" id="KZ821694">
    <property type="protein sequence ID" value="PYH82687.1"/>
    <property type="molecule type" value="Genomic_DNA"/>
</dbReference>
<protein>
    <submittedName>
        <fullName evidence="2">Uncharacterized protein</fullName>
    </submittedName>
</protein>
<organism evidence="2 3">
    <name type="scientific">Aspergillus uvarum CBS 121591</name>
    <dbReference type="NCBI Taxonomy" id="1448315"/>
    <lineage>
        <taxon>Eukaryota</taxon>
        <taxon>Fungi</taxon>
        <taxon>Dikarya</taxon>
        <taxon>Ascomycota</taxon>
        <taxon>Pezizomycotina</taxon>
        <taxon>Eurotiomycetes</taxon>
        <taxon>Eurotiomycetidae</taxon>
        <taxon>Eurotiales</taxon>
        <taxon>Aspergillaceae</taxon>
        <taxon>Aspergillus</taxon>
        <taxon>Aspergillus subgen. Circumdati</taxon>
    </lineage>
</organism>
<dbReference type="AlphaFoldDB" id="A0A319CHE6"/>
<accession>A0A319CHE6</accession>
<dbReference type="STRING" id="1448315.A0A319CHE6"/>
<feature type="region of interest" description="Disordered" evidence="1">
    <location>
        <begin position="81"/>
        <end position="103"/>
    </location>
</feature>
<reference evidence="2 3" key="1">
    <citation type="submission" date="2016-12" db="EMBL/GenBank/DDBJ databases">
        <title>The genomes of Aspergillus section Nigri reveals drivers in fungal speciation.</title>
        <authorList>
            <consortium name="DOE Joint Genome Institute"/>
            <person name="Vesth T.C."/>
            <person name="Nybo J."/>
            <person name="Theobald S."/>
            <person name="Brandl J."/>
            <person name="Frisvad J.C."/>
            <person name="Nielsen K.F."/>
            <person name="Lyhne E.K."/>
            <person name="Kogle M.E."/>
            <person name="Kuo A."/>
            <person name="Riley R."/>
            <person name="Clum A."/>
            <person name="Nolan M."/>
            <person name="Lipzen A."/>
            <person name="Salamov A."/>
            <person name="Henrissat B."/>
            <person name="Wiebenga A."/>
            <person name="De Vries R.P."/>
            <person name="Grigoriev I.V."/>
            <person name="Mortensen U.H."/>
            <person name="Andersen M.R."/>
            <person name="Baker S.E."/>
        </authorList>
    </citation>
    <scope>NUCLEOTIDE SEQUENCE [LARGE SCALE GENOMIC DNA]</scope>
    <source>
        <strain evidence="2 3">CBS 121591</strain>
    </source>
</reference>
<feature type="compositionally biased region" description="Pro residues" evidence="1">
    <location>
        <begin position="354"/>
        <end position="363"/>
    </location>
</feature>
<evidence type="ECO:0000313" key="3">
    <source>
        <dbReference type="Proteomes" id="UP000248340"/>
    </source>
</evidence>
<sequence>MHLVEGSRTTPASPQQNCHDLVLMDRLCVDFREKLLDALATSSCSSTFVEARNIAKEKLLDILHCIGSLSASDRAKERLVAAGDSGNAPTPRRTSLEEHPPFKTPVGDLEVGVGVHGPSSPAEFLQHFHDINAGSLDLALSTSSSTSGATAEWPALSPGVLLPEDLEMLQQSGDLDPCTGMESAGCDEMPWWSSQGGLNDTPARWSPKTPTSVPLWPGVQGQDSNEELAPAALDFVDLDLLAEHGEMFALTHGGHALTQATNSKEHAARPTSATLVGSADARPGTVRNDPPLTPAISRSPAPDRGVRHSSLPQQRQETPSSSPFPVRLTPKPVSPAAHAQGSPACESGRGRAIPPTPPAPSPSPRSRNRADKGKEEGPVAVQLCAEAEEAGSQAMEVDYAGALPSLTGVYCVPDHLPSADQVFAVFSQQLPNSKRQVAELFTRLFYAIGSPDALNQLRHALNLARKSSVLPVATAGGPRNDLATTVQALDQLDSITTLSHILRRYYLVRLLTHRTRLEQDHIAAKLACRGSKRMLKYDCARLQLIRDGGDGDAIRTTSTAGGRRPSSKPRPKHRSKTQALTDLMQMLYPGLTPVPAEASNRSTNECVYTRKLTRLRNRLSCARNWYPFEHTFPGGILALIPCAGRYSISIDQVEKLPSDTMRIFLAYLQEHRGSYLRNLSQVLSKEVFDVLEGADVSQTFAFETVDEGGLSDYLYDTEDLLQLCRLAV</sequence>
<keyword evidence="3" id="KW-1185">Reference proteome</keyword>
<feature type="region of interest" description="Disordered" evidence="1">
    <location>
        <begin position="195"/>
        <end position="223"/>
    </location>
</feature>
<feature type="region of interest" description="Disordered" evidence="1">
    <location>
        <begin position="553"/>
        <end position="576"/>
    </location>
</feature>
<feature type="compositionally biased region" description="Basic residues" evidence="1">
    <location>
        <begin position="565"/>
        <end position="576"/>
    </location>
</feature>
<dbReference type="OrthoDB" id="4462325at2759"/>
<gene>
    <name evidence="2" type="ORF">BO82DRAFT_391503</name>
</gene>
<evidence type="ECO:0000256" key="1">
    <source>
        <dbReference type="SAM" id="MobiDB-lite"/>
    </source>
</evidence>
<feature type="compositionally biased region" description="Polar residues" evidence="1">
    <location>
        <begin position="310"/>
        <end position="323"/>
    </location>
</feature>
<dbReference type="Proteomes" id="UP000248340">
    <property type="component" value="Unassembled WGS sequence"/>
</dbReference>
<name>A0A319CHE6_9EURO</name>
<feature type="region of interest" description="Disordered" evidence="1">
    <location>
        <begin position="263"/>
        <end position="376"/>
    </location>
</feature>
<dbReference type="VEuPathDB" id="FungiDB:BO82DRAFT_391503"/>
<proteinExistence type="predicted"/>
<evidence type="ECO:0000313" key="2">
    <source>
        <dbReference type="EMBL" id="PYH82687.1"/>
    </source>
</evidence>
<dbReference type="RefSeq" id="XP_025492887.1">
    <property type="nucleotide sequence ID" value="XM_025638570.1"/>
</dbReference>